<dbReference type="KEGG" id="vgo:GJW-30_1_02442"/>
<dbReference type="InterPro" id="IPR050126">
    <property type="entry name" value="Ap4A_hydrolase"/>
</dbReference>
<protein>
    <submittedName>
        <fullName evidence="3">Phosphodiesterase</fullName>
    </submittedName>
</protein>
<dbReference type="AlphaFoldDB" id="A0A0S3PVI0"/>
<proteinExistence type="inferred from homology"/>
<keyword evidence="4" id="KW-1185">Reference proteome</keyword>
<dbReference type="PANTHER" id="PTHR42850">
    <property type="entry name" value="METALLOPHOSPHOESTERASE"/>
    <property type="match status" value="1"/>
</dbReference>
<dbReference type="Proteomes" id="UP000236884">
    <property type="component" value="Chromosome"/>
</dbReference>
<dbReference type="PANTHER" id="PTHR42850:SF2">
    <property type="entry name" value="BLL5683 PROTEIN"/>
    <property type="match status" value="1"/>
</dbReference>
<dbReference type="GO" id="GO:0016791">
    <property type="term" value="F:phosphatase activity"/>
    <property type="evidence" value="ECO:0007669"/>
    <property type="project" value="TreeGrafter"/>
</dbReference>
<dbReference type="PIRSF" id="PIRSF000883">
    <property type="entry name" value="Pesterase_MJ0912"/>
    <property type="match status" value="1"/>
</dbReference>
<dbReference type="InterPro" id="IPR029052">
    <property type="entry name" value="Metallo-depent_PP-like"/>
</dbReference>
<dbReference type="GO" id="GO:0005737">
    <property type="term" value="C:cytoplasm"/>
    <property type="evidence" value="ECO:0007669"/>
    <property type="project" value="TreeGrafter"/>
</dbReference>
<reference evidence="3 4" key="1">
    <citation type="submission" date="2015-08" db="EMBL/GenBank/DDBJ databases">
        <title>Investigation of the bacterial diversity of lava forest soil.</title>
        <authorList>
            <person name="Lee J.S."/>
        </authorList>
    </citation>
    <scope>NUCLEOTIDE SEQUENCE [LARGE SCALE GENOMIC DNA]</scope>
    <source>
        <strain evidence="3 4">GJW-30</strain>
    </source>
</reference>
<dbReference type="InterPro" id="IPR024654">
    <property type="entry name" value="Calcineurin-like_PHP_lpxH"/>
</dbReference>
<organism evidence="3 4">
    <name type="scientific">Variibacter gotjawalensis</name>
    <dbReference type="NCBI Taxonomy" id="1333996"/>
    <lineage>
        <taxon>Bacteria</taxon>
        <taxon>Pseudomonadati</taxon>
        <taxon>Pseudomonadota</taxon>
        <taxon>Alphaproteobacteria</taxon>
        <taxon>Hyphomicrobiales</taxon>
        <taxon>Nitrobacteraceae</taxon>
        <taxon>Variibacter</taxon>
    </lineage>
</organism>
<dbReference type="InterPro" id="IPR011152">
    <property type="entry name" value="Pesterase_MJ0912"/>
</dbReference>
<comment type="similarity">
    <text evidence="1">Belongs to the metallophosphoesterase superfamily. YfcE family.</text>
</comment>
<evidence type="ECO:0000313" key="3">
    <source>
        <dbReference type="EMBL" id="BAT59907.1"/>
    </source>
</evidence>
<dbReference type="RefSeq" id="WP_096355677.1">
    <property type="nucleotide sequence ID" value="NZ_AP014946.1"/>
</dbReference>
<feature type="domain" description="Calcineurin-like phosphoesterase" evidence="2">
    <location>
        <begin position="1"/>
        <end position="181"/>
    </location>
</feature>
<name>A0A0S3PVI0_9BRAD</name>
<evidence type="ECO:0000259" key="2">
    <source>
        <dbReference type="Pfam" id="PF12850"/>
    </source>
</evidence>
<gene>
    <name evidence="3" type="ORF">GJW-30_1_02442</name>
</gene>
<dbReference type="Pfam" id="PF12850">
    <property type="entry name" value="Metallophos_2"/>
    <property type="match status" value="1"/>
</dbReference>
<sequence>MRIAVIADVHGNRLALEAVLAHIESAKVDLIANLGDLVSGPFDPAGAADLQMSIEAQTISGNHERQVLEGSAIPSDIIARSTLSNVHVDWIASLPKTLSLANGEVFACHGSPAGGDLEYLLEDVRSGAPVLDTEANIRARIKGIGGARVVLCAHTHIPRVVTVDGILIVNPGSAGFPAYRDETPVPHAMETGSPLARYAFIEKVASEWTAELRAVPYDFEAAAVQAERHGRPVGAHIVRTGRVPPI</sequence>
<evidence type="ECO:0000256" key="1">
    <source>
        <dbReference type="ARBA" id="ARBA00008950"/>
    </source>
</evidence>
<dbReference type="EMBL" id="AP014946">
    <property type="protein sequence ID" value="BAT59907.1"/>
    <property type="molecule type" value="Genomic_DNA"/>
</dbReference>
<evidence type="ECO:0000313" key="4">
    <source>
        <dbReference type="Proteomes" id="UP000236884"/>
    </source>
</evidence>
<dbReference type="Gene3D" id="3.60.21.10">
    <property type="match status" value="1"/>
</dbReference>
<dbReference type="OrthoDB" id="9813918at2"/>
<dbReference type="SUPFAM" id="SSF56300">
    <property type="entry name" value="Metallo-dependent phosphatases"/>
    <property type="match status" value="1"/>
</dbReference>
<accession>A0A0S3PVI0</accession>